<organism evidence="1 2">
    <name type="scientific">Dallia pectoralis</name>
    <name type="common">Alaska blackfish</name>
    <dbReference type="NCBI Taxonomy" id="75939"/>
    <lineage>
        <taxon>Eukaryota</taxon>
        <taxon>Metazoa</taxon>
        <taxon>Chordata</taxon>
        <taxon>Craniata</taxon>
        <taxon>Vertebrata</taxon>
        <taxon>Euteleostomi</taxon>
        <taxon>Actinopterygii</taxon>
        <taxon>Neopterygii</taxon>
        <taxon>Teleostei</taxon>
        <taxon>Protacanthopterygii</taxon>
        <taxon>Esociformes</taxon>
        <taxon>Umbridae</taxon>
        <taxon>Dallia</taxon>
    </lineage>
</organism>
<accession>A0ACC2GDI2</accession>
<keyword evidence="2" id="KW-1185">Reference proteome</keyword>
<evidence type="ECO:0000313" key="1">
    <source>
        <dbReference type="EMBL" id="KAJ8001719.1"/>
    </source>
</evidence>
<sequence>MVLTWEARLGWYDDDGTVHLGVDSAALWVRSCISSKEFNSNGASLMHSHIRLNSHPVVEPMKSCKHLSLWRFTCGRQLTGSRP</sequence>
<dbReference type="EMBL" id="CM055741">
    <property type="protein sequence ID" value="KAJ8001719.1"/>
    <property type="molecule type" value="Genomic_DNA"/>
</dbReference>
<dbReference type="Proteomes" id="UP001157502">
    <property type="component" value="Chromosome 14"/>
</dbReference>
<evidence type="ECO:0000313" key="2">
    <source>
        <dbReference type="Proteomes" id="UP001157502"/>
    </source>
</evidence>
<name>A0ACC2GDI2_DALPE</name>
<protein>
    <submittedName>
        <fullName evidence="1">Uncharacterized protein</fullName>
    </submittedName>
</protein>
<reference evidence="1" key="1">
    <citation type="submission" date="2021-05" db="EMBL/GenBank/DDBJ databases">
        <authorList>
            <person name="Pan Q."/>
            <person name="Jouanno E."/>
            <person name="Zahm M."/>
            <person name="Klopp C."/>
            <person name="Cabau C."/>
            <person name="Louis A."/>
            <person name="Berthelot C."/>
            <person name="Parey E."/>
            <person name="Roest Crollius H."/>
            <person name="Montfort J."/>
            <person name="Robinson-Rechavi M."/>
            <person name="Bouchez O."/>
            <person name="Lampietro C."/>
            <person name="Lopez Roques C."/>
            <person name="Donnadieu C."/>
            <person name="Postlethwait J."/>
            <person name="Bobe J."/>
            <person name="Dillon D."/>
            <person name="Chandos A."/>
            <person name="von Hippel F."/>
            <person name="Guiguen Y."/>
        </authorList>
    </citation>
    <scope>NUCLEOTIDE SEQUENCE</scope>
    <source>
        <strain evidence="1">YG-Jan2019</strain>
    </source>
</reference>
<comment type="caution">
    <text evidence="1">The sequence shown here is derived from an EMBL/GenBank/DDBJ whole genome shotgun (WGS) entry which is preliminary data.</text>
</comment>
<gene>
    <name evidence="1" type="ORF">DPEC_G00172370</name>
</gene>
<proteinExistence type="predicted"/>